<dbReference type="OrthoDB" id="10253709at2759"/>
<dbReference type="PANTHER" id="PTHR45667">
    <property type="entry name" value="S-ADENOSYLMETHIONINE MITOCHONDRIAL CARRIER PROTEIN"/>
    <property type="match status" value="1"/>
</dbReference>
<dbReference type="Proteomes" id="UP000237000">
    <property type="component" value="Unassembled WGS sequence"/>
</dbReference>
<evidence type="ECO:0000256" key="8">
    <source>
        <dbReference type="PROSITE-ProRule" id="PRU00282"/>
    </source>
</evidence>
<dbReference type="SUPFAM" id="SSF103506">
    <property type="entry name" value="Mitochondrial carrier"/>
    <property type="match status" value="1"/>
</dbReference>
<keyword evidence="6" id="KW-1133">Transmembrane helix</keyword>
<feature type="repeat" description="Solcar" evidence="8">
    <location>
        <begin position="366"/>
        <end position="450"/>
    </location>
</feature>
<keyword evidence="11" id="KW-1185">Reference proteome</keyword>
<keyword evidence="7 8" id="KW-0472">Membrane</keyword>
<comment type="similarity">
    <text evidence="2">Belongs to the mitochondrial carrier (TC 2.A.29) family.</text>
</comment>
<accession>A0A2P5EGC5</accession>
<feature type="repeat" description="Solcar" evidence="8">
    <location>
        <begin position="459"/>
        <end position="542"/>
    </location>
</feature>
<dbReference type="InParanoid" id="A0A2P5EGC5"/>
<protein>
    <submittedName>
        <fullName evidence="10">Mitochondrial carrier domain containing protein</fullName>
    </submittedName>
</protein>
<reference evidence="11" key="1">
    <citation type="submission" date="2016-06" db="EMBL/GenBank/DDBJ databases">
        <title>Parallel loss of symbiosis genes in relatives of nitrogen-fixing non-legume Parasponia.</title>
        <authorList>
            <person name="Van Velzen R."/>
            <person name="Holmer R."/>
            <person name="Bu F."/>
            <person name="Rutten L."/>
            <person name="Van Zeijl A."/>
            <person name="Liu W."/>
            <person name="Santuari L."/>
            <person name="Cao Q."/>
            <person name="Sharma T."/>
            <person name="Shen D."/>
            <person name="Roswanjaya Y."/>
            <person name="Wardhani T."/>
            <person name="Kalhor M.S."/>
            <person name="Jansen J."/>
            <person name="Van den Hoogen J."/>
            <person name="Gungor B."/>
            <person name="Hartog M."/>
            <person name="Hontelez J."/>
            <person name="Verver J."/>
            <person name="Yang W.-C."/>
            <person name="Schijlen E."/>
            <person name="Repin R."/>
            <person name="Schilthuizen M."/>
            <person name="Schranz E."/>
            <person name="Heidstra R."/>
            <person name="Miyata K."/>
            <person name="Fedorova E."/>
            <person name="Kohlen W."/>
            <person name="Bisseling T."/>
            <person name="Smit S."/>
            <person name="Geurts R."/>
        </authorList>
    </citation>
    <scope>NUCLEOTIDE SEQUENCE [LARGE SCALE GENOMIC DNA]</scope>
    <source>
        <strain evidence="11">cv. RG33-2</strain>
    </source>
</reference>
<sequence length="694" mass="76371">MAGGNIHLSGDQASIKYSRNQVGQPTSELAGFARGEYPSTLSDNLDRKCGKRSDSKSPEILSTRELISAAGKIWDYASRPLASLRNEVNSGHNDSVNKNEGIFGNLDREGNVMLPTSARINYSCADLRTASQSPKLQPILDLTKVIQKISVSEPSSEGHMHSSFWRLLQAGIKKHKEPWRQQGLASVEISCELENIYGWMKQKSFSGSNYPKVTEVENKISEYCPPGDAICTAGDHFSGDTTSPTNKLASACVDGYPGLSKSCNLPSFNGTKSETNLRSPLYADYFLRAVLEEDSSISRTEFSNLYADYYMNSLVSHNGALEECRHINDDSKVLDTEREKPVKLVSEDSFQKEVTSSTSQKPRFTLAKQEHAFAGAFAGIFVSLCLHPVDTVKTVVQSRYLEQKSVFYIGRSIVSDRGLTGLYRGLTTKIASSAPISAIYTFTYESVKGALLPFFPKEYYSLVHCVAGGSASIATSFVFTPSEHIKQQMQVGTHYKTCWNAFNRIVRKGGLRSLYAGWGAVLCRNIPHSIIKFYTYESLKQYMLSSLPSGAQPNALHTLFCGGLAGSTAAFFTTPFDVVKTRLQTQIPGSTSQYGSVIHALHEIGKHEGLNGLYRGLTPRLVMYISQGALFFASYEFFKKLFCLETPQPKVKTIKNQQNTDDDTLILSSSTLPSSQTSSVSSASAPQKLHSLRS</sequence>
<name>A0A2P5EGC5_TREOI</name>
<evidence type="ECO:0000256" key="5">
    <source>
        <dbReference type="ARBA" id="ARBA00022737"/>
    </source>
</evidence>
<evidence type="ECO:0000256" key="3">
    <source>
        <dbReference type="ARBA" id="ARBA00022448"/>
    </source>
</evidence>
<evidence type="ECO:0000256" key="7">
    <source>
        <dbReference type="ARBA" id="ARBA00023136"/>
    </source>
</evidence>
<keyword evidence="4 8" id="KW-0812">Transmembrane</keyword>
<comment type="caution">
    <text evidence="10">The sequence shown here is derived from an EMBL/GenBank/DDBJ whole genome shotgun (WGS) entry which is preliminary data.</text>
</comment>
<comment type="subcellular location">
    <subcellularLocation>
        <location evidence="1">Membrane</location>
        <topology evidence="1">Multi-pass membrane protein</topology>
    </subcellularLocation>
</comment>
<organism evidence="10 11">
    <name type="scientific">Trema orientale</name>
    <name type="common">Charcoal tree</name>
    <name type="synonym">Celtis orientalis</name>
    <dbReference type="NCBI Taxonomy" id="63057"/>
    <lineage>
        <taxon>Eukaryota</taxon>
        <taxon>Viridiplantae</taxon>
        <taxon>Streptophyta</taxon>
        <taxon>Embryophyta</taxon>
        <taxon>Tracheophyta</taxon>
        <taxon>Spermatophyta</taxon>
        <taxon>Magnoliopsida</taxon>
        <taxon>eudicotyledons</taxon>
        <taxon>Gunneridae</taxon>
        <taxon>Pentapetalae</taxon>
        <taxon>rosids</taxon>
        <taxon>fabids</taxon>
        <taxon>Rosales</taxon>
        <taxon>Cannabaceae</taxon>
        <taxon>Trema</taxon>
    </lineage>
</organism>
<dbReference type="Gene3D" id="1.50.40.10">
    <property type="entry name" value="Mitochondrial carrier domain"/>
    <property type="match status" value="2"/>
</dbReference>
<feature type="region of interest" description="Disordered" evidence="9">
    <location>
        <begin position="665"/>
        <end position="694"/>
    </location>
</feature>
<evidence type="ECO:0000313" key="11">
    <source>
        <dbReference type="Proteomes" id="UP000237000"/>
    </source>
</evidence>
<dbReference type="InterPro" id="IPR018108">
    <property type="entry name" value="MCP_transmembrane"/>
</dbReference>
<evidence type="ECO:0000256" key="1">
    <source>
        <dbReference type="ARBA" id="ARBA00004141"/>
    </source>
</evidence>
<keyword evidence="3" id="KW-0813">Transport</keyword>
<proteinExistence type="inferred from homology"/>
<evidence type="ECO:0000256" key="9">
    <source>
        <dbReference type="SAM" id="MobiDB-lite"/>
    </source>
</evidence>
<dbReference type="Pfam" id="PF00153">
    <property type="entry name" value="Mito_carr"/>
    <property type="match status" value="3"/>
</dbReference>
<dbReference type="FunFam" id="1.50.40.10:FF:000162">
    <property type="entry name" value="Mitochondrial substrate carrier protein-like"/>
    <property type="match status" value="1"/>
</dbReference>
<dbReference type="FunFam" id="1.50.40.10:FF:000080">
    <property type="entry name" value="Mitochondrial substrate carrier protein-like"/>
    <property type="match status" value="1"/>
</dbReference>
<dbReference type="PROSITE" id="PS50920">
    <property type="entry name" value="SOLCAR"/>
    <property type="match status" value="3"/>
</dbReference>
<feature type="repeat" description="Solcar" evidence="8">
    <location>
        <begin position="553"/>
        <end position="641"/>
    </location>
</feature>
<gene>
    <name evidence="10" type="ORF">TorRG33x02_196490</name>
</gene>
<evidence type="ECO:0000313" key="10">
    <source>
        <dbReference type="EMBL" id="PON84582.1"/>
    </source>
</evidence>
<evidence type="ECO:0000256" key="4">
    <source>
        <dbReference type="ARBA" id="ARBA00022692"/>
    </source>
</evidence>
<dbReference type="EMBL" id="JXTC01000160">
    <property type="protein sequence ID" value="PON84582.1"/>
    <property type="molecule type" value="Genomic_DNA"/>
</dbReference>
<keyword evidence="5" id="KW-0677">Repeat</keyword>
<dbReference type="GO" id="GO:0016020">
    <property type="term" value="C:membrane"/>
    <property type="evidence" value="ECO:0007669"/>
    <property type="project" value="UniProtKB-SubCell"/>
</dbReference>
<dbReference type="InterPro" id="IPR023395">
    <property type="entry name" value="MCP_dom_sf"/>
</dbReference>
<feature type="compositionally biased region" description="Low complexity" evidence="9">
    <location>
        <begin position="667"/>
        <end position="687"/>
    </location>
</feature>
<evidence type="ECO:0000256" key="2">
    <source>
        <dbReference type="ARBA" id="ARBA00006375"/>
    </source>
</evidence>
<evidence type="ECO:0000256" key="6">
    <source>
        <dbReference type="ARBA" id="ARBA00022989"/>
    </source>
</evidence>
<dbReference type="AlphaFoldDB" id="A0A2P5EGC5"/>